<evidence type="ECO:0000259" key="14">
    <source>
        <dbReference type="PROSITE" id="PS51384"/>
    </source>
</evidence>
<feature type="binding site" evidence="12">
    <location>
        <begin position="524"/>
        <end position="525"/>
    </location>
    <ligand>
        <name>NADP(+)</name>
        <dbReference type="ChEBI" id="CHEBI:58349"/>
    </ligand>
</feature>
<evidence type="ECO:0000256" key="3">
    <source>
        <dbReference type="ARBA" id="ARBA00022630"/>
    </source>
</evidence>
<dbReference type="InterPro" id="IPR001709">
    <property type="entry name" value="Flavoprot_Pyr_Nucl_cyt_Rdtase"/>
</dbReference>
<name>A0A451DDH2_9GAMM</name>
<feature type="binding site" evidence="12">
    <location>
        <position position="326"/>
    </location>
    <ligand>
        <name>FAD</name>
        <dbReference type="ChEBI" id="CHEBI:57692"/>
    </ligand>
</feature>
<comment type="catalytic activity">
    <reaction evidence="10 11">
        <text>hydrogen sulfide + 3 NADP(+) + 3 H2O = sulfite + 3 NADPH + 4 H(+)</text>
        <dbReference type="Rhea" id="RHEA:13801"/>
        <dbReference type="ChEBI" id="CHEBI:15377"/>
        <dbReference type="ChEBI" id="CHEBI:15378"/>
        <dbReference type="ChEBI" id="CHEBI:17359"/>
        <dbReference type="ChEBI" id="CHEBI:29919"/>
        <dbReference type="ChEBI" id="CHEBI:57783"/>
        <dbReference type="ChEBI" id="CHEBI:58349"/>
        <dbReference type="EC" id="1.8.1.2"/>
    </reaction>
</comment>
<feature type="binding site" evidence="12">
    <location>
        <begin position="424"/>
        <end position="427"/>
    </location>
    <ligand>
        <name>FAD</name>
        <dbReference type="ChEBI" id="CHEBI:57692"/>
    </ligand>
</feature>
<dbReference type="Proteomes" id="UP000294418">
    <property type="component" value="Chromosome"/>
</dbReference>
<protein>
    <recommendedName>
        <fullName evidence="11">Sulfite reductase [NADPH] flavoprotein alpha-component</fullName>
        <shortName evidence="11">SiR-FP</shortName>
        <ecNumber evidence="11">1.8.1.2</ecNumber>
    </recommendedName>
</protein>
<dbReference type="PIRSF" id="PIRSF000207">
    <property type="entry name" value="SiR-FP_CysJ"/>
    <property type="match status" value="1"/>
</dbReference>
<comment type="function">
    <text evidence="11">Component of the sulfite reductase complex that catalyzes the 6-electron reduction of sulfite to sulfide. This is one of several activities required for the biosynthesis of L-cysteine from sulfate. The flavoprotein component catalyzes the electron flow from NADPH -&gt; FAD -&gt; FMN to the hemoprotein component.</text>
</comment>
<dbReference type="InterPro" id="IPR017938">
    <property type="entry name" value="Riboflavin_synthase-like_b-brl"/>
</dbReference>
<feature type="binding site" evidence="12">
    <location>
        <begin position="530"/>
        <end position="534"/>
    </location>
    <ligand>
        <name>NADP(+)</name>
        <dbReference type="ChEBI" id="CHEBI:58349"/>
    </ligand>
</feature>
<evidence type="ECO:0000313" key="16">
    <source>
        <dbReference type="Proteomes" id="UP000294418"/>
    </source>
</evidence>
<feature type="binding site" evidence="12">
    <location>
        <begin position="71"/>
        <end position="76"/>
    </location>
    <ligand>
        <name>FMN</name>
        <dbReference type="ChEBI" id="CHEBI:58210"/>
    </ligand>
</feature>
<dbReference type="InterPro" id="IPR001094">
    <property type="entry name" value="Flavdoxin-like"/>
</dbReference>
<keyword evidence="4 11" id="KW-0288">FMN</keyword>
<dbReference type="GO" id="GO:0010181">
    <property type="term" value="F:FMN binding"/>
    <property type="evidence" value="ECO:0007669"/>
    <property type="project" value="InterPro"/>
</dbReference>
<dbReference type="RefSeq" id="WP_157989976.1">
    <property type="nucleotide sequence ID" value="NZ_LR217720.1"/>
</dbReference>
<dbReference type="GO" id="GO:0019344">
    <property type="term" value="P:cysteine biosynthetic process"/>
    <property type="evidence" value="ECO:0007669"/>
    <property type="project" value="UniProtKB-KW"/>
</dbReference>
<evidence type="ECO:0000256" key="9">
    <source>
        <dbReference type="ARBA" id="ARBA00023192"/>
    </source>
</evidence>
<evidence type="ECO:0000256" key="2">
    <source>
        <dbReference type="ARBA" id="ARBA00022605"/>
    </source>
</evidence>
<dbReference type="InterPro" id="IPR001433">
    <property type="entry name" value="OxRdtase_FAD/NAD-bd"/>
</dbReference>
<dbReference type="CDD" id="cd06199">
    <property type="entry name" value="SiR"/>
    <property type="match status" value="1"/>
</dbReference>
<dbReference type="InterPro" id="IPR003097">
    <property type="entry name" value="CysJ-like_FAD-binding"/>
</dbReference>
<keyword evidence="5 11" id="KW-0274">FAD</keyword>
<comment type="cofactor">
    <cofactor evidence="11 12">
        <name>FMN</name>
        <dbReference type="ChEBI" id="CHEBI:58210"/>
    </cofactor>
    <text evidence="11 12">Binds 1 FMN per subunit.</text>
</comment>
<gene>
    <name evidence="15" type="primary">cysJ</name>
    <name evidence="15" type="ORF">ERCILAFE3058_616</name>
</gene>
<dbReference type="InterPro" id="IPR029039">
    <property type="entry name" value="Flavoprotein-like_sf"/>
</dbReference>
<evidence type="ECO:0000256" key="1">
    <source>
        <dbReference type="ARBA" id="ARBA00022448"/>
    </source>
</evidence>
<dbReference type="SUPFAM" id="SSF52218">
    <property type="entry name" value="Flavoproteins"/>
    <property type="match status" value="1"/>
</dbReference>
<feature type="binding site" evidence="12">
    <location>
        <position position="604"/>
    </location>
    <ligand>
        <name>FAD</name>
        <dbReference type="ChEBI" id="CHEBI:57692"/>
    </ligand>
</feature>
<keyword evidence="9 11" id="KW-0198">Cysteine biosynthesis</keyword>
<dbReference type="PROSITE" id="PS50902">
    <property type="entry name" value="FLAVODOXIN_LIKE"/>
    <property type="match status" value="1"/>
</dbReference>
<reference evidence="15 16" key="1">
    <citation type="submission" date="2019-02" db="EMBL/GenBank/DDBJ databases">
        <authorList>
            <person name="Manzano-Marin A."/>
            <person name="Manzano-Marin A."/>
        </authorList>
    </citation>
    <scope>NUCLEOTIDE SEQUENCE [LARGE SCALE GENOMIC DNA]</scope>
    <source>
        <strain evidence="15 16">ErCilaricifoliae</strain>
    </source>
</reference>
<dbReference type="Gene3D" id="1.20.990.10">
    <property type="entry name" value="NADPH-cytochrome p450 Reductase, Chain A, domain 3"/>
    <property type="match status" value="1"/>
</dbReference>
<keyword evidence="6 11" id="KW-0521">NADP</keyword>
<evidence type="ECO:0000256" key="5">
    <source>
        <dbReference type="ARBA" id="ARBA00022827"/>
    </source>
</evidence>
<dbReference type="Pfam" id="PF00175">
    <property type="entry name" value="NAD_binding_1"/>
    <property type="match status" value="1"/>
</dbReference>
<dbReference type="SUPFAM" id="SSF63380">
    <property type="entry name" value="Riboflavin synthase domain-like"/>
    <property type="match status" value="1"/>
</dbReference>
<dbReference type="GO" id="GO:0070814">
    <property type="term" value="P:hydrogen sulfide biosynthetic process"/>
    <property type="evidence" value="ECO:0007669"/>
    <property type="project" value="UniProtKB-UniPathway"/>
</dbReference>
<feature type="domain" description="Flavodoxin-like" evidence="13">
    <location>
        <begin position="65"/>
        <end position="203"/>
    </location>
</feature>
<evidence type="ECO:0000256" key="12">
    <source>
        <dbReference type="PIRSR" id="PIRSR000207-1"/>
    </source>
</evidence>
<comment type="cofactor">
    <cofactor evidence="11 12">
        <name>FAD</name>
        <dbReference type="ChEBI" id="CHEBI:57692"/>
    </cofactor>
    <text evidence="11 12">Binds 1 FAD per subunit.</text>
</comment>
<keyword evidence="8 11" id="KW-0560">Oxidoreductase</keyword>
<evidence type="ECO:0000256" key="7">
    <source>
        <dbReference type="ARBA" id="ARBA00022982"/>
    </source>
</evidence>
<sequence>MTIQVPMQNISPLTPQQMAHIQTVIDECSAFQLVWLSGYLWGLSNQANNLNRNTSHSEETDTPTITIVSASQTGNARGLAEQLYTALLEAKFKANLVNARDYKFKNINQEKIFILITCTQGNGEPPEEAIALHRFLMSKKAPDMKSSAYAVFGLGDISYEHFNQAGKVFDNRLSELGAERLLERVDADVEYSETAHVWRIKLIEVLTKRVLIPLVYPLSHSHSKDNIHNSNNISYDKDHPLHARLLINQKITGRGSDKDVRHLEIDLMQSNLQYQPGDALGVWFENDPDLVKELLELLSLTGEESVTIKGCSTPLEKALRQYYEITVNTTRIVENYAKISKHPYLIEQINNNRCTLQKYAQNTPIVDMIRHAPSTIDAETLIGILRPCTPRLYSISSSQAENKNEVHITVNIVRFSIDGRARTGGASGYLADRLQVDDEIRIFVEPNNNFRLPNNPCTPIIMIGPGTGIAPFRAFMQQREHDRASGKNWLFFGNPHFTEDFLYQVEWQKYVKNGLLTRINLAWSRDQKNKVYVQDAIHDNSKEIWRWIQEGSHIYVCGNANYMAKDVEKALLEVILKFGAMDIAEAEEFLNDLRTQGRYQRDVY</sequence>
<evidence type="ECO:0000256" key="6">
    <source>
        <dbReference type="ARBA" id="ARBA00022857"/>
    </source>
</evidence>
<dbReference type="SUPFAM" id="SSF52343">
    <property type="entry name" value="Ferredoxin reductase-like, C-terminal NADP-linked domain"/>
    <property type="match status" value="1"/>
</dbReference>
<dbReference type="EC" id="1.8.1.2" evidence="11"/>
<evidence type="ECO:0000256" key="11">
    <source>
        <dbReference type="PIRNR" id="PIRNR000207"/>
    </source>
</evidence>
<dbReference type="Gene3D" id="3.40.50.360">
    <property type="match status" value="1"/>
</dbReference>
<comment type="subunit">
    <text evidence="11">Alpha(8)-beta(8). The alpha component is a flavoprotein, the beta component is a hemoprotein.</text>
</comment>
<evidence type="ECO:0000259" key="13">
    <source>
        <dbReference type="PROSITE" id="PS50902"/>
    </source>
</evidence>
<proteinExistence type="predicted"/>
<organism evidence="15 16">
    <name type="scientific">Candidatus Erwinia haradaeae</name>
    <dbReference type="NCBI Taxonomy" id="1922217"/>
    <lineage>
        <taxon>Bacteria</taxon>
        <taxon>Pseudomonadati</taxon>
        <taxon>Pseudomonadota</taxon>
        <taxon>Gammaproteobacteria</taxon>
        <taxon>Enterobacterales</taxon>
        <taxon>Erwiniaceae</taxon>
        <taxon>Erwinia</taxon>
    </lineage>
</organism>
<comment type="pathway">
    <text evidence="11">Sulfur metabolism; hydrogen sulfide biosynthesis; hydrogen sulfide from sulfite (NADPH route): step 1/1.</text>
</comment>
<feature type="binding site" evidence="12">
    <location>
        <begin position="391"/>
        <end position="394"/>
    </location>
    <ligand>
        <name>FAD</name>
        <dbReference type="ChEBI" id="CHEBI:57692"/>
    </ligand>
</feature>
<feature type="domain" description="FAD-binding FR-type" evidence="14">
    <location>
        <begin position="238"/>
        <end position="453"/>
    </location>
</feature>
<dbReference type="Gene3D" id="3.40.50.80">
    <property type="entry name" value="Nucleotide-binding domain of ferredoxin-NADP reductase (FNR) module"/>
    <property type="match status" value="1"/>
</dbReference>
<dbReference type="InterPro" id="IPR023173">
    <property type="entry name" value="NADPH_Cyt_P450_Rdtase_alpha"/>
</dbReference>
<keyword evidence="7 11" id="KW-0249">Electron transport</keyword>
<dbReference type="NCBIfam" id="TIGR01931">
    <property type="entry name" value="cysJ"/>
    <property type="match status" value="1"/>
</dbReference>
<dbReference type="UniPathway" id="UPA00140">
    <property type="reaction ID" value="UER00207"/>
</dbReference>
<dbReference type="InterPro" id="IPR008254">
    <property type="entry name" value="Flavodoxin/NO_synth"/>
</dbReference>
<evidence type="ECO:0000313" key="15">
    <source>
        <dbReference type="EMBL" id="VFP84530.1"/>
    </source>
</evidence>
<keyword evidence="1 11" id="KW-0813">Transport</keyword>
<dbReference type="InterPro" id="IPR039261">
    <property type="entry name" value="FNR_nucleotide-bd"/>
</dbReference>
<dbReference type="AlphaFoldDB" id="A0A451DDH2"/>
<dbReference type="Pfam" id="PF00258">
    <property type="entry name" value="Flavodoxin_1"/>
    <property type="match status" value="1"/>
</dbReference>
<dbReference type="Pfam" id="PF00667">
    <property type="entry name" value="FAD_binding_1"/>
    <property type="match status" value="1"/>
</dbReference>
<keyword evidence="2 11" id="KW-0028">Amino-acid biosynthesis</keyword>
<dbReference type="EMBL" id="LR217720">
    <property type="protein sequence ID" value="VFP84530.1"/>
    <property type="molecule type" value="Genomic_DNA"/>
</dbReference>
<dbReference type="GO" id="GO:0050660">
    <property type="term" value="F:flavin adenine dinucleotide binding"/>
    <property type="evidence" value="ECO:0007669"/>
    <property type="project" value="InterPro"/>
</dbReference>
<evidence type="ECO:0000256" key="10">
    <source>
        <dbReference type="ARBA" id="ARBA00052219"/>
    </source>
</evidence>
<dbReference type="PRINTS" id="PR00371">
    <property type="entry name" value="FPNCR"/>
</dbReference>
<feature type="binding site" evidence="12">
    <location>
        <position position="566"/>
    </location>
    <ligand>
        <name>NADP(+)</name>
        <dbReference type="ChEBI" id="CHEBI:58349"/>
    </ligand>
</feature>
<dbReference type="NCBIfam" id="NF008197">
    <property type="entry name" value="PRK10953.1"/>
    <property type="match status" value="1"/>
</dbReference>
<dbReference type="OrthoDB" id="9816402at2"/>
<accession>A0A451DDH2</accession>
<dbReference type="GO" id="GO:0005829">
    <property type="term" value="C:cytosol"/>
    <property type="evidence" value="ECO:0007669"/>
    <property type="project" value="TreeGrafter"/>
</dbReference>
<keyword evidence="3 11" id="KW-0285">Flavoprotein</keyword>
<dbReference type="PRINTS" id="PR00369">
    <property type="entry name" value="FLAVODOXIN"/>
</dbReference>
<evidence type="ECO:0000256" key="8">
    <source>
        <dbReference type="ARBA" id="ARBA00023002"/>
    </source>
</evidence>
<dbReference type="PROSITE" id="PS51384">
    <property type="entry name" value="FAD_FR"/>
    <property type="match status" value="1"/>
</dbReference>
<dbReference type="InterPro" id="IPR010199">
    <property type="entry name" value="CysJ"/>
</dbReference>
<dbReference type="GO" id="GO:0004783">
    <property type="term" value="F:sulfite reductase (NADPH) activity"/>
    <property type="evidence" value="ECO:0007669"/>
    <property type="project" value="UniProtKB-EC"/>
</dbReference>
<dbReference type="InterPro" id="IPR017927">
    <property type="entry name" value="FAD-bd_FR_type"/>
</dbReference>
<evidence type="ECO:0000256" key="4">
    <source>
        <dbReference type="ARBA" id="ARBA00022643"/>
    </source>
</evidence>
<dbReference type="Gene3D" id="2.40.30.10">
    <property type="entry name" value="Translation factors"/>
    <property type="match status" value="1"/>
</dbReference>
<dbReference type="PANTHER" id="PTHR19384:SF128">
    <property type="entry name" value="NADPH OXIDOREDUCTASE A"/>
    <property type="match status" value="1"/>
</dbReference>
<dbReference type="PANTHER" id="PTHR19384">
    <property type="entry name" value="NITRIC OXIDE SYNTHASE-RELATED"/>
    <property type="match status" value="1"/>
</dbReference>
<dbReference type="FunFam" id="3.40.50.80:FF:000001">
    <property type="entry name" value="NADPH--cytochrome P450 reductase 1"/>
    <property type="match status" value="1"/>
</dbReference>